<evidence type="ECO:0000313" key="2">
    <source>
        <dbReference type="EMBL" id="GAJ14746.1"/>
    </source>
</evidence>
<name>X1VI84_9ZZZZ</name>
<protein>
    <recommendedName>
        <fullName evidence="1">FAD-binding PCMH-type domain-containing protein</fullName>
    </recommendedName>
</protein>
<comment type="caution">
    <text evidence="2">The sequence shown here is derived from an EMBL/GenBank/DDBJ whole genome shotgun (WGS) entry which is preliminary data.</text>
</comment>
<dbReference type="Pfam" id="PF01565">
    <property type="entry name" value="FAD_binding_4"/>
    <property type="match status" value="1"/>
</dbReference>
<dbReference type="PROSITE" id="PS51387">
    <property type="entry name" value="FAD_PCMH"/>
    <property type="match status" value="1"/>
</dbReference>
<sequence length="141" mass="15235">MAIISTLEDIVGSGNVTDKDFDLIGYSRTMTSYPPRSPDIVVLPETAEQVSEIMRLANRTRTPVTVRGGGTAGGTCIARGGGIIIDLSKMNKILEINEEMMTITVQGGCSVYKAFKELDKIGWELPLRPEFGPGPTMGAWI</sequence>
<dbReference type="PANTHER" id="PTHR11748">
    <property type="entry name" value="D-LACTATE DEHYDROGENASE"/>
    <property type="match status" value="1"/>
</dbReference>
<dbReference type="AlphaFoldDB" id="X1VI84"/>
<dbReference type="EMBL" id="BARW01029948">
    <property type="protein sequence ID" value="GAJ14746.1"/>
    <property type="molecule type" value="Genomic_DNA"/>
</dbReference>
<dbReference type="Gene3D" id="3.30.465.10">
    <property type="match status" value="1"/>
</dbReference>
<feature type="domain" description="FAD-binding PCMH-type" evidence="1">
    <location>
        <begin position="33"/>
        <end position="141"/>
    </location>
</feature>
<dbReference type="SUPFAM" id="SSF56176">
    <property type="entry name" value="FAD-binding/transporter-associated domain-like"/>
    <property type="match status" value="1"/>
</dbReference>
<dbReference type="InterPro" id="IPR006094">
    <property type="entry name" value="Oxid_FAD_bind_N"/>
</dbReference>
<dbReference type="InterPro" id="IPR016166">
    <property type="entry name" value="FAD-bd_PCMH"/>
</dbReference>
<gene>
    <name evidence="2" type="ORF">S12H4_48001</name>
</gene>
<organism evidence="2">
    <name type="scientific">marine sediment metagenome</name>
    <dbReference type="NCBI Taxonomy" id="412755"/>
    <lineage>
        <taxon>unclassified sequences</taxon>
        <taxon>metagenomes</taxon>
        <taxon>ecological metagenomes</taxon>
    </lineage>
</organism>
<proteinExistence type="predicted"/>
<dbReference type="InterPro" id="IPR036318">
    <property type="entry name" value="FAD-bd_PCMH-like_sf"/>
</dbReference>
<dbReference type="PANTHER" id="PTHR11748:SF103">
    <property type="entry name" value="GLYCOLATE OXIDASE SUBUNIT GLCE"/>
    <property type="match status" value="1"/>
</dbReference>
<evidence type="ECO:0000259" key="1">
    <source>
        <dbReference type="PROSITE" id="PS51387"/>
    </source>
</evidence>
<accession>X1VI84</accession>
<dbReference type="GO" id="GO:0071949">
    <property type="term" value="F:FAD binding"/>
    <property type="evidence" value="ECO:0007669"/>
    <property type="project" value="InterPro"/>
</dbReference>
<reference evidence="2" key="1">
    <citation type="journal article" date="2014" name="Front. Microbiol.">
        <title>High frequency of phylogenetically diverse reductive dehalogenase-homologous genes in deep subseafloor sedimentary metagenomes.</title>
        <authorList>
            <person name="Kawai M."/>
            <person name="Futagami T."/>
            <person name="Toyoda A."/>
            <person name="Takaki Y."/>
            <person name="Nishi S."/>
            <person name="Hori S."/>
            <person name="Arai W."/>
            <person name="Tsubouchi T."/>
            <person name="Morono Y."/>
            <person name="Uchiyama I."/>
            <person name="Ito T."/>
            <person name="Fujiyama A."/>
            <person name="Inagaki F."/>
            <person name="Takami H."/>
        </authorList>
    </citation>
    <scope>NUCLEOTIDE SEQUENCE</scope>
    <source>
        <strain evidence="2">Expedition CK06-06</strain>
    </source>
</reference>
<dbReference type="InterPro" id="IPR016169">
    <property type="entry name" value="FAD-bd_PCMH_sub2"/>
</dbReference>
<feature type="non-terminal residue" evidence="2">
    <location>
        <position position="141"/>
    </location>
</feature>